<dbReference type="Pfam" id="PF19114">
    <property type="entry name" value="EsV_1_7_cys"/>
    <property type="match status" value="4"/>
</dbReference>
<dbReference type="HOGENOM" id="CLU_870006_0_0_1"/>
<protein>
    <submittedName>
        <fullName evidence="2 3">Uncharacterized protein</fullName>
    </submittedName>
</protein>
<evidence type="ECO:0000313" key="4">
    <source>
        <dbReference type="Proteomes" id="UP000011087"/>
    </source>
</evidence>
<name>L1ILX9_GUITC</name>
<proteinExistence type="predicted"/>
<dbReference type="InterPro" id="IPR043822">
    <property type="entry name" value="EsV_1_7_cys"/>
</dbReference>
<evidence type="ECO:0000313" key="2">
    <source>
        <dbReference type="EMBL" id="EKX36785.1"/>
    </source>
</evidence>
<dbReference type="KEGG" id="gtt:GUITHDRAFT_155152"/>
<keyword evidence="4" id="KW-1185">Reference proteome</keyword>
<accession>L1ILX9</accession>
<gene>
    <name evidence="2" type="ORF">GUITHDRAFT_155152</name>
</gene>
<dbReference type="GeneID" id="17293479"/>
<reference evidence="2 4" key="1">
    <citation type="journal article" date="2012" name="Nature">
        <title>Algal genomes reveal evolutionary mosaicism and the fate of nucleomorphs.</title>
        <authorList>
            <consortium name="DOE Joint Genome Institute"/>
            <person name="Curtis B.A."/>
            <person name="Tanifuji G."/>
            <person name="Burki F."/>
            <person name="Gruber A."/>
            <person name="Irimia M."/>
            <person name="Maruyama S."/>
            <person name="Arias M.C."/>
            <person name="Ball S.G."/>
            <person name="Gile G.H."/>
            <person name="Hirakawa Y."/>
            <person name="Hopkins J.F."/>
            <person name="Kuo A."/>
            <person name="Rensing S.A."/>
            <person name="Schmutz J."/>
            <person name="Symeonidi A."/>
            <person name="Elias M."/>
            <person name="Eveleigh R.J."/>
            <person name="Herman E.K."/>
            <person name="Klute M.J."/>
            <person name="Nakayama T."/>
            <person name="Obornik M."/>
            <person name="Reyes-Prieto A."/>
            <person name="Armbrust E.V."/>
            <person name="Aves S.J."/>
            <person name="Beiko R.G."/>
            <person name="Coutinho P."/>
            <person name="Dacks J.B."/>
            <person name="Durnford D.G."/>
            <person name="Fast N.M."/>
            <person name="Green B.R."/>
            <person name="Grisdale C.J."/>
            <person name="Hempel F."/>
            <person name="Henrissat B."/>
            <person name="Hoppner M.P."/>
            <person name="Ishida K."/>
            <person name="Kim E."/>
            <person name="Koreny L."/>
            <person name="Kroth P.G."/>
            <person name="Liu Y."/>
            <person name="Malik S.B."/>
            <person name="Maier U.G."/>
            <person name="McRose D."/>
            <person name="Mock T."/>
            <person name="Neilson J.A."/>
            <person name="Onodera N.T."/>
            <person name="Poole A.M."/>
            <person name="Pritham E.J."/>
            <person name="Richards T.A."/>
            <person name="Rocap G."/>
            <person name="Roy S.W."/>
            <person name="Sarai C."/>
            <person name="Schaack S."/>
            <person name="Shirato S."/>
            <person name="Slamovits C.H."/>
            <person name="Spencer D.F."/>
            <person name="Suzuki S."/>
            <person name="Worden A.Z."/>
            <person name="Zauner S."/>
            <person name="Barry K."/>
            <person name="Bell C."/>
            <person name="Bharti A.K."/>
            <person name="Crow J.A."/>
            <person name="Grimwood J."/>
            <person name="Kramer R."/>
            <person name="Lindquist E."/>
            <person name="Lucas S."/>
            <person name="Salamov A."/>
            <person name="McFadden G.I."/>
            <person name="Lane C.E."/>
            <person name="Keeling P.J."/>
            <person name="Gray M.W."/>
            <person name="Grigoriev I.V."/>
            <person name="Archibald J.M."/>
        </authorList>
    </citation>
    <scope>NUCLEOTIDE SEQUENCE</scope>
    <source>
        <strain evidence="2 4">CCMP2712</strain>
    </source>
</reference>
<dbReference type="EnsemblProtists" id="EKX36785">
    <property type="protein sequence ID" value="EKX36785"/>
    <property type="gene ID" value="GUITHDRAFT_155152"/>
</dbReference>
<reference evidence="3" key="3">
    <citation type="submission" date="2016-03" db="UniProtKB">
        <authorList>
            <consortium name="EnsemblProtists"/>
        </authorList>
    </citation>
    <scope>IDENTIFICATION</scope>
</reference>
<organism evidence="2">
    <name type="scientific">Guillardia theta (strain CCMP2712)</name>
    <name type="common">Cryptophyte</name>
    <dbReference type="NCBI Taxonomy" id="905079"/>
    <lineage>
        <taxon>Eukaryota</taxon>
        <taxon>Cryptophyceae</taxon>
        <taxon>Pyrenomonadales</taxon>
        <taxon>Geminigeraceae</taxon>
        <taxon>Guillardia</taxon>
    </lineage>
</organism>
<dbReference type="Proteomes" id="UP000011087">
    <property type="component" value="Unassembled WGS sequence"/>
</dbReference>
<feature type="region of interest" description="Disordered" evidence="1">
    <location>
        <begin position="284"/>
        <end position="320"/>
    </location>
</feature>
<dbReference type="EMBL" id="JH993068">
    <property type="protein sequence ID" value="EKX36785.1"/>
    <property type="molecule type" value="Genomic_DNA"/>
</dbReference>
<dbReference type="SMART" id="SM01425">
    <property type="entry name" value="EsV_1_7"/>
    <property type="match status" value="4"/>
</dbReference>
<dbReference type="RefSeq" id="XP_005823765.1">
    <property type="nucleotide sequence ID" value="XM_005823708.1"/>
</dbReference>
<dbReference type="PaxDb" id="55529-EKX36785"/>
<evidence type="ECO:0000313" key="3">
    <source>
        <dbReference type="EnsemblProtists" id="EKX36785"/>
    </source>
</evidence>
<reference evidence="4" key="2">
    <citation type="submission" date="2012-11" db="EMBL/GenBank/DDBJ databases">
        <authorList>
            <person name="Kuo A."/>
            <person name="Curtis B.A."/>
            <person name="Tanifuji G."/>
            <person name="Burki F."/>
            <person name="Gruber A."/>
            <person name="Irimia M."/>
            <person name="Maruyama S."/>
            <person name="Arias M.C."/>
            <person name="Ball S.G."/>
            <person name="Gile G.H."/>
            <person name="Hirakawa Y."/>
            <person name="Hopkins J.F."/>
            <person name="Rensing S.A."/>
            <person name="Schmutz J."/>
            <person name="Symeonidi A."/>
            <person name="Elias M."/>
            <person name="Eveleigh R.J."/>
            <person name="Herman E.K."/>
            <person name="Klute M.J."/>
            <person name="Nakayama T."/>
            <person name="Obornik M."/>
            <person name="Reyes-Prieto A."/>
            <person name="Armbrust E.V."/>
            <person name="Aves S.J."/>
            <person name="Beiko R.G."/>
            <person name="Coutinho P."/>
            <person name="Dacks J.B."/>
            <person name="Durnford D.G."/>
            <person name="Fast N.M."/>
            <person name="Green B.R."/>
            <person name="Grisdale C."/>
            <person name="Hempe F."/>
            <person name="Henrissat B."/>
            <person name="Hoppner M.P."/>
            <person name="Ishida K.-I."/>
            <person name="Kim E."/>
            <person name="Koreny L."/>
            <person name="Kroth P.G."/>
            <person name="Liu Y."/>
            <person name="Malik S.-B."/>
            <person name="Maier U.G."/>
            <person name="McRose D."/>
            <person name="Mock T."/>
            <person name="Neilson J.A."/>
            <person name="Onodera N.T."/>
            <person name="Poole A.M."/>
            <person name="Pritham E.J."/>
            <person name="Richards T.A."/>
            <person name="Rocap G."/>
            <person name="Roy S.W."/>
            <person name="Sarai C."/>
            <person name="Schaack S."/>
            <person name="Shirato S."/>
            <person name="Slamovits C.H."/>
            <person name="Spencer D.F."/>
            <person name="Suzuki S."/>
            <person name="Worden A.Z."/>
            <person name="Zauner S."/>
            <person name="Barry K."/>
            <person name="Bell C."/>
            <person name="Bharti A.K."/>
            <person name="Crow J.A."/>
            <person name="Grimwood J."/>
            <person name="Kramer R."/>
            <person name="Lindquist E."/>
            <person name="Lucas S."/>
            <person name="Salamov A."/>
            <person name="McFadden G.I."/>
            <person name="Lane C.E."/>
            <person name="Keeling P.J."/>
            <person name="Gray M.W."/>
            <person name="Grigoriev I.V."/>
            <person name="Archibald J.M."/>
        </authorList>
    </citation>
    <scope>NUCLEOTIDE SEQUENCE</scope>
    <source>
        <strain evidence="4">CCMP2712</strain>
    </source>
</reference>
<dbReference type="AlphaFoldDB" id="L1ILX9"/>
<evidence type="ECO:0000256" key="1">
    <source>
        <dbReference type="SAM" id="MobiDB-lite"/>
    </source>
</evidence>
<sequence length="320" mass="35854">MHDDPSSLHAIASLSSRCLRLCGGAIEVELGQKAKGTESLQELLLRIDYVKEQMLKTIEELGSFPVENVSETSRIMEENEHGMEVNLRHRSQTCAHPEGCLESPDKGSLLCKLHSALSEPSHENSMLKGKCIHPACNRTASYGLSSKLGGATGLRLHCSAHREALESDLKSKQTCSFQDCVKRAMWKKPGDLEPSACKEHKEKDFIHVPPNRCCQQTACDKVARFGYRDDRVRRFCKLHASRSQDDLARVMCKHAGCKKQASFGLHYRATAEYCMSHKPANFSNVRKRNNHSETPSPAPTHKPHVEMQAQPTENVREFCC</sequence>